<evidence type="ECO:0000313" key="8">
    <source>
        <dbReference type="Proteomes" id="UP000603434"/>
    </source>
</evidence>
<reference evidence="7 8" key="1">
    <citation type="submission" date="2020-08" db="EMBL/GenBank/DDBJ databases">
        <title>Bridging the membrane lipid divide: bacteria of the FCB group superphylum have the potential to synthesize archaeal ether lipids.</title>
        <authorList>
            <person name="Villanueva L."/>
            <person name="Von Meijenfeldt F.A.B."/>
            <person name="Westbye A.B."/>
            <person name="Yadav S."/>
            <person name="Hopmans E.C."/>
            <person name="Dutilh B.E."/>
            <person name="Sinninghe Damste J.S."/>
        </authorList>
    </citation>
    <scope>NUCLEOTIDE SEQUENCE [LARGE SCALE GENOMIC DNA]</scope>
    <source>
        <strain evidence="7">NIOZ-UU30</strain>
    </source>
</reference>
<comment type="similarity">
    <text evidence="5 6">Belongs to the complex I subunit 1 family.</text>
</comment>
<name>A0A8J6NX15_9BACT</name>
<evidence type="ECO:0000256" key="4">
    <source>
        <dbReference type="ARBA" id="ARBA00023136"/>
    </source>
</evidence>
<evidence type="ECO:0000256" key="5">
    <source>
        <dbReference type="HAMAP-Rule" id="MF_01350"/>
    </source>
</evidence>
<dbReference type="InterPro" id="IPR018086">
    <property type="entry name" value="NADH_UbQ_OxRdtase_su1_CS"/>
</dbReference>
<protein>
    <recommendedName>
        <fullName evidence="5">NADH-quinone oxidoreductase subunit H</fullName>
        <ecNumber evidence="5">7.1.1.-</ecNumber>
    </recommendedName>
    <alternativeName>
        <fullName evidence="5">NADH dehydrogenase I subunit H</fullName>
    </alternativeName>
    <alternativeName>
        <fullName evidence="5">NDH-1 subunit H</fullName>
    </alternativeName>
</protein>
<feature type="transmembrane region" description="Helical" evidence="5">
    <location>
        <begin position="192"/>
        <end position="211"/>
    </location>
</feature>
<evidence type="ECO:0000256" key="2">
    <source>
        <dbReference type="ARBA" id="ARBA00022692"/>
    </source>
</evidence>
<evidence type="ECO:0000256" key="3">
    <source>
        <dbReference type="ARBA" id="ARBA00022989"/>
    </source>
</evidence>
<comment type="subcellular location">
    <subcellularLocation>
        <location evidence="5 6">Cell membrane</location>
        <topology evidence="5 6">Multi-pass membrane protein</topology>
    </subcellularLocation>
    <subcellularLocation>
        <location evidence="1">Membrane</location>
        <topology evidence="1">Multi-pass membrane protein</topology>
    </subcellularLocation>
</comment>
<feature type="transmembrane region" description="Helical" evidence="5">
    <location>
        <begin position="270"/>
        <end position="291"/>
    </location>
</feature>
<dbReference type="Proteomes" id="UP000603434">
    <property type="component" value="Unassembled WGS sequence"/>
</dbReference>
<feature type="transmembrane region" description="Helical" evidence="5">
    <location>
        <begin position="121"/>
        <end position="141"/>
    </location>
</feature>
<keyword evidence="4 5" id="KW-0472">Membrane</keyword>
<keyword evidence="5" id="KW-1003">Cell membrane</keyword>
<keyword evidence="5 6" id="KW-0520">NAD</keyword>
<keyword evidence="5" id="KW-1278">Translocase</keyword>
<dbReference type="PROSITE" id="PS00668">
    <property type="entry name" value="COMPLEX1_ND1_2"/>
    <property type="match status" value="1"/>
</dbReference>
<keyword evidence="5" id="KW-0830">Ubiquinone</keyword>
<comment type="function">
    <text evidence="5">NDH-1 shuttles electrons from NADH, via FMN and iron-sulfur (Fe-S) centers, to quinones in the respiratory chain. The immediate electron acceptor for the enzyme in this species is believed to be ubiquinone. Couples the redox reaction to proton translocation (for every two electrons transferred, four hydrogen ions are translocated across the cytoplasmic membrane), and thus conserves the redox energy in a proton gradient. This subunit may bind ubiquinone.</text>
</comment>
<comment type="catalytic activity">
    <reaction evidence="5">
        <text>a quinone + NADH + 5 H(+)(in) = a quinol + NAD(+) + 4 H(+)(out)</text>
        <dbReference type="Rhea" id="RHEA:57888"/>
        <dbReference type="ChEBI" id="CHEBI:15378"/>
        <dbReference type="ChEBI" id="CHEBI:24646"/>
        <dbReference type="ChEBI" id="CHEBI:57540"/>
        <dbReference type="ChEBI" id="CHEBI:57945"/>
        <dbReference type="ChEBI" id="CHEBI:132124"/>
    </reaction>
</comment>
<keyword evidence="5" id="KW-0874">Quinone</keyword>
<dbReference type="EC" id="7.1.1.-" evidence="5"/>
<dbReference type="PANTHER" id="PTHR11432:SF3">
    <property type="entry name" value="NADH-UBIQUINONE OXIDOREDUCTASE CHAIN 1"/>
    <property type="match status" value="1"/>
</dbReference>
<dbReference type="GO" id="GO:0048038">
    <property type="term" value="F:quinone binding"/>
    <property type="evidence" value="ECO:0007669"/>
    <property type="project" value="UniProtKB-KW"/>
</dbReference>
<dbReference type="NCBIfam" id="NF004741">
    <property type="entry name" value="PRK06076.1-2"/>
    <property type="match status" value="1"/>
</dbReference>
<evidence type="ECO:0000313" key="7">
    <source>
        <dbReference type="EMBL" id="MBC8362278.1"/>
    </source>
</evidence>
<keyword evidence="3 5" id="KW-1133">Transmembrane helix</keyword>
<dbReference type="GO" id="GO:0003954">
    <property type="term" value="F:NADH dehydrogenase activity"/>
    <property type="evidence" value="ECO:0007669"/>
    <property type="project" value="TreeGrafter"/>
</dbReference>
<dbReference type="PANTHER" id="PTHR11432">
    <property type="entry name" value="NADH DEHYDROGENASE SUBUNIT 1"/>
    <property type="match status" value="1"/>
</dbReference>
<gene>
    <name evidence="5 7" type="primary">nuoH</name>
    <name evidence="7" type="ORF">H8E23_12870</name>
</gene>
<accession>A0A8J6NX15</accession>
<dbReference type="EMBL" id="JACNJH010000178">
    <property type="protein sequence ID" value="MBC8362278.1"/>
    <property type="molecule type" value="Genomic_DNA"/>
</dbReference>
<keyword evidence="2 5" id="KW-0812">Transmembrane</keyword>
<feature type="transmembrane region" description="Helical" evidence="5">
    <location>
        <begin position="6"/>
        <end position="31"/>
    </location>
</feature>
<feature type="transmembrane region" description="Helical" evidence="5">
    <location>
        <begin position="162"/>
        <end position="180"/>
    </location>
</feature>
<feature type="transmembrane region" description="Helical" evidence="5">
    <location>
        <begin position="303"/>
        <end position="327"/>
    </location>
</feature>
<dbReference type="Pfam" id="PF00146">
    <property type="entry name" value="NADHdh"/>
    <property type="match status" value="1"/>
</dbReference>
<dbReference type="InterPro" id="IPR001694">
    <property type="entry name" value="NADH_UbQ_OxRdtase_su1/FPO"/>
</dbReference>
<comment type="subunit">
    <text evidence="5">NDH-1 is composed of 14 different subunits. Subunits NuoA, H, J, K, L, M, N constitute the membrane sector of the complex.</text>
</comment>
<keyword evidence="7" id="KW-0560">Oxidoreductase</keyword>
<dbReference type="HAMAP" id="MF_01350">
    <property type="entry name" value="NDH1_NuoH"/>
    <property type="match status" value="1"/>
</dbReference>
<organism evidence="7 8">
    <name type="scientific">Candidatus Desulfatibia profunda</name>
    <dbReference type="NCBI Taxonomy" id="2841695"/>
    <lineage>
        <taxon>Bacteria</taxon>
        <taxon>Pseudomonadati</taxon>
        <taxon>Thermodesulfobacteriota</taxon>
        <taxon>Desulfobacteria</taxon>
        <taxon>Desulfobacterales</taxon>
        <taxon>Desulfobacterales incertae sedis</taxon>
        <taxon>Candidatus Desulfatibia</taxon>
    </lineage>
</organism>
<dbReference type="AlphaFoldDB" id="A0A8J6NX15"/>
<dbReference type="GO" id="GO:0009060">
    <property type="term" value="P:aerobic respiration"/>
    <property type="evidence" value="ECO:0007669"/>
    <property type="project" value="TreeGrafter"/>
</dbReference>
<feature type="transmembrane region" description="Helical" evidence="5">
    <location>
        <begin position="240"/>
        <end position="264"/>
    </location>
</feature>
<proteinExistence type="inferred from homology"/>
<dbReference type="GO" id="GO:0005886">
    <property type="term" value="C:plasma membrane"/>
    <property type="evidence" value="ECO:0007669"/>
    <property type="project" value="UniProtKB-SubCell"/>
</dbReference>
<comment type="caution">
    <text evidence="7">The sequence shown here is derived from an EMBL/GenBank/DDBJ whole genome shotgun (WGS) entry which is preliminary data.</text>
</comment>
<sequence length="328" mass="36098">MMTWVAGFFLLIVKLVLVLGCMLFLAAYLVWAERKLLARLQVRYGPNRAGKFGLLQPIADAIKMITKEDIVPAAADRVIFLLAPAVVAVTALLMFAVVPFGPGLRIWDREIPLVISDLNVGLLYVFALSSLGVYGVALGGWASNSKFALLGGIRGAAQMISYELSLGLSLVPIVMLARSFSLVDIVQAQADYPFILVQPISFIIFFVSAMAESKRIPFDLPEAENELGAGFHTEYSGMRFGLFFIGEYVHIQVLGALVAVFFLGGWRGPWLPPVVWLFVKIILIVLVMIWIRGTLPRLRYDQLMALGWKVLVPAALINIIITGAFILI</sequence>
<dbReference type="GO" id="GO:0016655">
    <property type="term" value="F:oxidoreductase activity, acting on NAD(P)H, quinone or similar compound as acceptor"/>
    <property type="evidence" value="ECO:0007669"/>
    <property type="project" value="UniProtKB-UniRule"/>
</dbReference>
<evidence type="ECO:0000256" key="6">
    <source>
        <dbReference type="RuleBase" id="RU000471"/>
    </source>
</evidence>
<evidence type="ECO:0000256" key="1">
    <source>
        <dbReference type="ARBA" id="ARBA00004141"/>
    </source>
</evidence>
<feature type="transmembrane region" description="Helical" evidence="5">
    <location>
        <begin position="78"/>
        <end position="101"/>
    </location>
</feature>
<dbReference type="PROSITE" id="PS00667">
    <property type="entry name" value="COMPLEX1_ND1_1"/>
    <property type="match status" value="1"/>
</dbReference>